<dbReference type="GO" id="GO:0005743">
    <property type="term" value="C:mitochondrial inner membrane"/>
    <property type="evidence" value="ECO:0007669"/>
    <property type="project" value="UniProtKB-SubCell"/>
</dbReference>
<accession>T0T6P1</accession>
<keyword evidence="3" id="KW-0496">Mitochondrion</keyword>
<dbReference type="VEuPathDB" id="FungiDB:SJAG_05398"/>
<dbReference type="PROSITE" id="PS51808">
    <property type="entry name" value="CHCH"/>
    <property type="match status" value="1"/>
</dbReference>
<dbReference type="eggNOG" id="KOG4148">
    <property type="taxonomic scope" value="Eukaryota"/>
</dbReference>
<comment type="subcellular location">
    <subcellularLocation>
        <location evidence="3">Mitochondrion inner membrane</location>
    </subcellularLocation>
</comment>
<dbReference type="HOGENOM" id="CLU_169286_3_1_1"/>
<evidence type="ECO:0000256" key="2">
    <source>
        <dbReference type="ARBA" id="ARBA00023157"/>
    </source>
</evidence>
<dbReference type="Proteomes" id="UP000001744">
    <property type="component" value="Unassembled WGS sequence"/>
</dbReference>
<evidence type="ECO:0000313" key="7">
    <source>
        <dbReference type="Proteomes" id="UP000001744"/>
    </source>
</evidence>
<gene>
    <name evidence="6" type="primary">cmc2</name>
    <name evidence="6" type="synonym">cmc1</name>
    <name evidence="5" type="ORF">SJAG_05398</name>
</gene>
<name>T0T6P1_SCHJY</name>
<evidence type="ECO:0000256" key="3">
    <source>
        <dbReference type="RuleBase" id="RU364104"/>
    </source>
</evidence>
<keyword evidence="7" id="KW-1185">Reference proteome</keyword>
<reference evidence="5 7" key="1">
    <citation type="journal article" date="2011" name="Science">
        <title>Comparative functional genomics of the fission yeasts.</title>
        <authorList>
            <person name="Rhind N."/>
            <person name="Chen Z."/>
            <person name="Yassour M."/>
            <person name="Thompson D.A."/>
            <person name="Haas B.J."/>
            <person name="Habib N."/>
            <person name="Wapinski I."/>
            <person name="Roy S."/>
            <person name="Lin M.F."/>
            <person name="Heiman D.I."/>
            <person name="Young S.K."/>
            <person name="Furuya K."/>
            <person name="Guo Y."/>
            <person name="Pidoux A."/>
            <person name="Chen H.M."/>
            <person name="Robbertse B."/>
            <person name="Goldberg J.M."/>
            <person name="Aoki K."/>
            <person name="Bayne E.H."/>
            <person name="Berlin A.M."/>
            <person name="Desjardins C.A."/>
            <person name="Dobbs E."/>
            <person name="Dukaj L."/>
            <person name="Fan L."/>
            <person name="FitzGerald M.G."/>
            <person name="French C."/>
            <person name="Gujja S."/>
            <person name="Hansen K."/>
            <person name="Keifenheim D."/>
            <person name="Levin J.Z."/>
            <person name="Mosher R.A."/>
            <person name="Mueller C.A."/>
            <person name="Pfiffner J."/>
            <person name="Priest M."/>
            <person name="Russ C."/>
            <person name="Smialowska A."/>
            <person name="Swoboda P."/>
            <person name="Sykes S.M."/>
            <person name="Vaughn M."/>
            <person name="Vengrova S."/>
            <person name="Yoder R."/>
            <person name="Zeng Q."/>
            <person name="Allshire R."/>
            <person name="Baulcombe D."/>
            <person name="Birren B.W."/>
            <person name="Brown W."/>
            <person name="Ekwall K."/>
            <person name="Kellis M."/>
            <person name="Leatherwood J."/>
            <person name="Levin H."/>
            <person name="Margalit H."/>
            <person name="Martienssen R."/>
            <person name="Nieduszynski C.A."/>
            <person name="Spatafora J.W."/>
            <person name="Friedman N."/>
            <person name="Dalgaard J.Z."/>
            <person name="Baumann P."/>
            <person name="Niki H."/>
            <person name="Regev A."/>
            <person name="Nusbaum C."/>
        </authorList>
    </citation>
    <scope>NUCLEOTIDE SEQUENCE [LARGE SCALE GENOMIC DNA]</scope>
    <source>
        <strain evidence="7">yFS275 / FY16936</strain>
    </source>
</reference>
<evidence type="ECO:0000313" key="6">
    <source>
        <dbReference type="JaponicusDB" id="SJAG_05398"/>
    </source>
</evidence>
<proteinExistence type="inferred from homology"/>
<evidence type="ECO:0000313" key="5">
    <source>
        <dbReference type="EMBL" id="EQC53074.1"/>
    </source>
</evidence>
<keyword evidence="2" id="KW-1015">Disulfide bond</keyword>
<dbReference type="STRING" id="402676.T0T6P1"/>
<feature type="compositionally biased region" description="Basic and acidic residues" evidence="4">
    <location>
        <begin position="64"/>
        <end position="79"/>
    </location>
</feature>
<dbReference type="EMBL" id="KE651166">
    <property type="protein sequence ID" value="EQC53074.1"/>
    <property type="molecule type" value="Genomic_DNA"/>
</dbReference>
<comment type="similarity">
    <text evidence="1 3">Belongs to the CMC family.</text>
</comment>
<evidence type="ECO:0000256" key="1">
    <source>
        <dbReference type="ARBA" id="ARBA00007347"/>
    </source>
</evidence>
<protein>
    <recommendedName>
        <fullName evidence="3">COX assembly mitochondrial protein</fullName>
    </recommendedName>
</protein>
<feature type="region of interest" description="Disordered" evidence="4">
    <location>
        <begin position="55"/>
        <end position="79"/>
    </location>
</feature>
<sequence length="79" mass="9300">MHPLLDEKKYPKCAKIIAELAECHKSYGRFFGKCNELKKQLDTCLMEDRKEKIKQNKHISALKPSHDMKKQKSDHKEDS</sequence>
<keyword evidence="3" id="KW-0472">Membrane</keyword>
<comment type="function">
    <text evidence="3">Required for mitochondrial cytochrome c oxidase (COX) assembly and respiration.</text>
</comment>
<dbReference type="RefSeq" id="XP_011048967.1">
    <property type="nucleotide sequence ID" value="XM_011050665.1"/>
</dbReference>
<evidence type="ECO:0000256" key="4">
    <source>
        <dbReference type="SAM" id="MobiDB-lite"/>
    </source>
</evidence>
<keyword evidence="3" id="KW-0999">Mitochondrion inner membrane</keyword>
<dbReference type="AlphaFoldDB" id="T0T6P1"/>
<dbReference type="JaponicusDB" id="SJAG_05398">
    <property type="gene designation" value="cmc2"/>
</dbReference>
<dbReference type="InterPro" id="IPR013892">
    <property type="entry name" value="Cyt_c_biogenesis_Cmc1-like"/>
</dbReference>
<keyword evidence="3" id="KW-0143">Chaperone</keyword>
<organism evidence="5 7">
    <name type="scientific">Schizosaccharomyces japonicus (strain yFS275 / FY16936)</name>
    <name type="common">Fission yeast</name>
    <dbReference type="NCBI Taxonomy" id="402676"/>
    <lineage>
        <taxon>Eukaryota</taxon>
        <taxon>Fungi</taxon>
        <taxon>Dikarya</taxon>
        <taxon>Ascomycota</taxon>
        <taxon>Taphrinomycotina</taxon>
        <taxon>Schizosaccharomycetes</taxon>
        <taxon>Schizosaccharomycetales</taxon>
        <taxon>Schizosaccharomycetaceae</taxon>
        <taxon>Schizosaccharomyces</taxon>
    </lineage>
</organism>
<dbReference type="Pfam" id="PF08583">
    <property type="entry name" value="Cmc1"/>
    <property type="match status" value="1"/>
</dbReference>
<dbReference type="GeneID" id="22831073"/>